<dbReference type="GO" id="GO:0005634">
    <property type="term" value="C:nucleus"/>
    <property type="evidence" value="ECO:0007669"/>
    <property type="project" value="UniProtKB-SubCell"/>
</dbReference>
<evidence type="ECO:0000256" key="2">
    <source>
        <dbReference type="ARBA" id="ARBA00022499"/>
    </source>
</evidence>
<evidence type="ECO:0000256" key="5">
    <source>
        <dbReference type="ARBA" id="ARBA00093456"/>
    </source>
</evidence>
<evidence type="ECO:0000313" key="7">
    <source>
        <dbReference type="Proteomes" id="UP000708148"/>
    </source>
</evidence>
<keyword evidence="4" id="KW-0539">Nucleus</keyword>
<organism evidence="6 7">
    <name type="scientific">Ostreobium quekettii</name>
    <dbReference type="NCBI Taxonomy" id="121088"/>
    <lineage>
        <taxon>Eukaryota</taxon>
        <taxon>Viridiplantae</taxon>
        <taxon>Chlorophyta</taxon>
        <taxon>core chlorophytes</taxon>
        <taxon>Ulvophyceae</taxon>
        <taxon>TCBD clade</taxon>
        <taxon>Bryopsidales</taxon>
        <taxon>Ostreobineae</taxon>
        <taxon>Ostreobiaceae</taxon>
        <taxon>Ostreobium</taxon>
    </lineage>
</organism>
<dbReference type="InterPro" id="IPR029448">
    <property type="entry name" value="FANCD2"/>
</dbReference>
<gene>
    <name evidence="6" type="ORF">OSTQU699_LOCUS618</name>
</gene>
<dbReference type="GO" id="GO:0070182">
    <property type="term" value="F:DNA polymerase binding"/>
    <property type="evidence" value="ECO:0007669"/>
    <property type="project" value="TreeGrafter"/>
</dbReference>
<name>A0A8S1IKT1_9CHLO</name>
<evidence type="ECO:0000256" key="3">
    <source>
        <dbReference type="ARBA" id="ARBA00022843"/>
    </source>
</evidence>
<keyword evidence="7" id="KW-1185">Reference proteome</keyword>
<reference evidence="6" key="1">
    <citation type="submission" date="2020-12" db="EMBL/GenBank/DDBJ databases">
        <authorList>
            <person name="Iha C."/>
        </authorList>
    </citation>
    <scope>NUCLEOTIDE SEQUENCE</scope>
</reference>
<keyword evidence="2" id="KW-1017">Isopeptide bond</keyword>
<dbReference type="EMBL" id="CAJHUC010000324">
    <property type="protein sequence ID" value="CAD7695257.1"/>
    <property type="molecule type" value="Genomic_DNA"/>
</dbReference>
<sequence length="1225" mass="134646">MPGATFSERRPKRARHKSSIDDFQETLTEAGCQQRGNTEERDYLIGDQFEFRNRMELKLGLDDELCQKFIDGLWEHLEDPEALLNALMPMNNCLQGVYSTGDSFLRVLMGVGVLKNNICFTLLERLAEYGSTDGENSVPRLILGQLRWLDHAGGSHDLVDKVFEVMPACSGEIQRSLVELLPEIVTSDDHERLVDFLENMIHEDSAFIMPAANAVAELGLSEKLQDKAIRMLLQYIQTVPLEDLPDIVLFFLHNASQGNVTKVIEEWRANLHFATPVDPRLPVHDHKGKAPVQLASSDSEAKLMECMKAALRGAPLVTDAILAILKNLPPSGLRVIDFWWLMLIHSLGGGHGTSAGRLLKRKLAGGRVSLCWFAESIVGHQNALWGIAPSLMAIAKLLCQDMEEPLQRSGAHLYKLLFCEFHRSYHRQEVLHALHGHIGSGEEKEITAGLTVLEGIATTHVSSLVQFSAYLANILDYIERFDEHQLRLVFRVFFLVITGAPPSGNSMGPSGVGRLGDQVSITIRKCLDSPGLMHRRVGIIGTVAMATCKLQTGSTACNSQENMDPDICEAWKAVEDLFETWKYRAPVHCLALLFEELAHALEDGLLLPKTALLSLQNTVEELFSSTFLMDLDWDTHDKGLPHEMSNVDLCGIGTFDSELWLNLDGSKSSICVKMCSMLASVDSQERSAVAWLCPALRLLSRLQICQEGNLDGIDGVLGCPLQMVPLEWAINVGCLACAQQELVVNCLFFGIAWLREVVAAFGPHSQGHSGITTDGAFDFGPKILSRLHQLQQLQAVLEDVLTTSPSLTKLPNMQGVLNGAQRVGAKSAGRKADVCGSKSTRLEGQTKSLLGQAMYRHFPWEVLHAIAKSDLTSNLPLSVPGCLYLILDVKSQIGCLIDKKGMKQGGRAWAQAALSEIGKCAASVRRLTDVAVHVAKRQKRNERGKNLEPNQANAANSAGLDVLSRLHSAEAATGLERCSLSVARTCINCFSTLLRAGTAAAIEDPLALVDTLHGANSPASMSVRCSEQSRKSCGRSDIQKVVEEGHKAMDYLMELLQCFECELQVEVELLRAMKALVGALGQTSKQAGESTGPTAAQQMADKMRHDVFLATGAVLEHEGYDWKGHNSELSEIVRLRISHSDDPIQTIVDLLHTQLGRVGRPPSSPDKEVPYLSLTTSTFGIWFRAIFEELVSSWEELCSELLVHYRSNTSSTRQVGSISLIIFVT</sequence>
<dbReference type="PANTHER" id="PTHR32086:SF0">
    <property type="entry name" value="FANCONI ANEMIA GROUP D2 PROTEIN"/>
    <property type="match status" value="1"/>
</dbReference>
<dbReference type="OrthoDB" id="509626at2759"/>
<evidence type="ECO:0008006" key="8">
    <source>
        <dbReference type="Google" id="ProtNLM"/>
    </source>
</evidence>
<accession>A0A8S1IKT1</accession>
<dbReference type="Proteomes" id="UP000708148">
    <property type="component" value="Unassembled WGS sequence"/>
</dbReference>
<evidence type="ECO:0000313" key="6">
    <source>
        <dbReference type="EMBL" id="CAD7695257.1"/>
    </source>
</evidence>
<keyword evidence="3" id="KW-0832">Ubl conjugation</keyword>
<proteinExistence type="inferred from homology"/>
<evidence type="ECO:0000256" key="1">
    <source>
        <dbReference type="ARBA" id="ARBA00004123"/>
    </source>
</evidence>
<dbReference type="AlphaFoldDB" id="A0A8S1IKT1"/>
<dbReference type="PANTHER" id="PTHR32086">
    <property type="entry name" value="FANCONI ANEMIA GROUP D2 PROTEIN"/>
    <property type="match status" value="1"/>
</dbReference>
<dbReference type="GO" id="GO:0000793">
    <property type="term" value="C:condensed chromosome"/>
    <property type="evidence" value="ECO:0007669"/>
    <property type="project" value="TreeGrafter"/>
</dbReference>
<evidence type="ECO:0000256" key="4">
    <source>
        <dbReference type="ARBA" id="ARBA00023242"/>
    </source>
</evidence>
<comment type="subcellular location">
    <subcellularLocation>
        <location evidence="1">Nucleus</location>
    </subcellularLocation>
</comment>
<dbReference type="GO" id="GO:0031573">
    <property type="term" value="P:mitotic intra-S DNA damage checkpoint signaling"/>
    <property type="evidence" value="ECO:0007669"/>
    <property type="project" value="TreeGrafter"/>
</dbReference>
<comment type="caution">
    <text evidence="6">The sequence shown here is derived from an EMBL/GenBank/DDBJ whole genome shotgun (WGS) entry which is preliminary data.</text>
</comment>
<dbReference type="Pfam" id="PF14631">
    <property type="entry name" value="FancD2"/>
    <property type="match status" value="1"/>
</dbReference>
<dbReference type="GO" id="GO:1990918">
    <property type="term" value="P:double-strand break repair involved in meiotic recombination"/>
    <property type="evidence" value="ECO:0007669"/>
    <property type="project" value="TreeGrafter"/>
</dbReference>
<protein>
    <recommendedName>
        <fullName evidence="8">Fanconi anemia group D2 protein</fullName>
    </recommendedName>
</protein>
<dbReference type="GO" id="GO:0036297">
    <property type="term" value="P:interstrand cross-link repair"/>
    <property type="evidence" value="ECO:0007669"/>
    <property type="project" value="TreeGrafter"/>
</dbReference>
<comment type="similarity">
    <text evidence="5">Belongs to the Fanconi anemia protein FANCD2 family.</text>
</comment>
<dbReference type="GO" id="GO:0007129">
    <property type="term" value="P:homologous chromosome pairing at meiosis"/>
    <property type="evidence" value="ECO:0007669"/>
    <property type="project" value="TreeGrafter"/>
</dbReference>